<evidence type="ECO:0000313" key="3">
    <source>
        <dbReference type="EMBL" id="SBW00382.1"/>
    </source>
</evidence>
<reference evidence="3" key="1">
    <citation type="submission" date="2016-04" db="EMBL/GenBank/DDBJ databases">
        <authorList>
            <person name="Evans L.H."/>
            <person name="Alamgir A."/>
            <person name="Owens N."/>
            <person name="Weber N.D."/>
            <person name="Virtaneva K."/>
            <person name="Barbian K."/>
            <person name="Babar A."/>
            <person name="Rosenke K."/>
        </authorList>
    </citation>
    <scope>NUCLEOTIDE SEQUENCE</scope>
    <source>
        <strain evidence="3">86</strain>
    </source>
</reference>
<dbReference type="EMBL" id="FLUO01000001">
    <property type="protein sequence ID" value="SBW00382.1"/>
    <property type="molecule type" value="Genomic_DNA"/>
</dbReference>
<dbReference type="Gene3D" id="3.10.105.10">
    <property type="entry name" value="Dipeptide-binding Protein, Domain 3"/>
    <property type="match status" value="2"/>
</dbReference>
<name>A0A212JLT8_9PROT</name>
<protein>
    <submittedName>
        <fullName evidence="3">Glycine betaine/L-proline ABC transporter,substrate-binding periplasmic protein</fullName>
    </submittedName>
</protein>
<gene>
    <name evidence="3" type="ORF">KL86APRO_11290</name>
</gene>
<dbReference type="Gene3D" id="3.40.190.100">
    <property type="entry name" value="Glycine betaine-binding periplasmic protein, domain 2"/>
    <property type="match status" value="1"/>
</dbReference>
<organism evidence="3">
    <name type="scientific">uncultured Alphaproteobacteria bacterium</name>
    <dbReference type="NCBI Taxonomy" id="91750"/>
    <lineage>
        <taxon>Bacteria</taxon>
        <taxon>Pseudomonadati</taxon>
        <taxon>Pseudomonadota</taxon>
        <taxon>Alphaproteobacteria</taxon>
        <taxon>environmental samples</taxon>
    </lineage>
</organism>
<dbReference type="SUPFAM" id="SSF53850">
    <property type="entry name" value="Periplasmic binding protein-like II"/>
    <property type="match status" value="1"/>
</dbReference>
<dbReference type="GO" id="GO:0043190">
    <property type="term" value="C:ATP-binding cassette (ABC) transporter complex"/>
    <property type="evidence" value="ECO:0007669"/>
    <property type="project" value="InterPro"/>
</dbReference>
<dbReference type="InterPro" id="IPR007210">
    <property type="entry name" value="ABC_Gly_betaine_transp_sub-bd"/>
</dbReference>
<feature type="domain" description="ABC-type glycine betaine transport system substrate-binding" evidence="2">
    <location>
        <begin position="33"/>
        <end position="315"/>
    </location>
</feature>
<dbReference type="GO" id="GO:0022857">
    <property type="term" value="F:transmembrane transporter activity"/>
    <property type="evidence" value="ECO:0007669"/>
    <property type="project" value="InterPro"/>
</dbReference>
<evidence type="ECO:0000259" key="2">
    <source>
        <dbReference type="Pfam" id="PF04069"/>
    </source>
</evidence>
<evidence type="ECO:0000256" key="1">
    <source>
        <dbReference type="SAM" id="SignalP"/>
    </source>
</evidence>
<dbReference type="AlphaFoldDB" id="A0A212JLT8"/>
<proteinExistence type="predicted"/>
<dbReference type="PROSITE" id="PS51257">
    <property type="entry name" value="PROKAR_LIPOPROTEIN"/>
    <property type="match status" value="1"/>
</dbReference>
<dbReference type="Pfam" id="PF04069">
    <property type="entry name" value="OpuAC"/>
    <property type="match status" value="1"/>
</dbReference>
<feature type="chain" id="PRO_5012555594" evidence="1">
    <location>
        <begin position="25"/>
        <end position="337"/>
    </location>
</feature>
<accession>A0A212JLT8</accession>
<sequence length="337" mass="36679">MNLFKSAGTLAIAAACLAPLPAAAAPRCEIDRPVVFAALDWDSAAFHTALARFVTETGYGCKTSTIPGSSIPLLNGMAHGDVDVTMEQWIGVLGEAWRKAEATGNVRIVGVAFDDATQGWYVPRYLVEGPDAPAPGLKSVADLPRYKDLFRDPEEPSKGRFYNGIAGWGAEIVNTRKLQAYGLDADYTNFRPGTGAALSSAIASAFKRKKPILFYYWGPTWVLGRYDSVMLEEPAYDEKIWEVLNSDKPVGKATAFPTMKVYTTANTRFIAQAPKLVAFLDKFRTSNAEASRALVRMRELGGTDAAETVAKQWLRDNPATWSAWMPADVAARVKAAL</sequence>
<keyword evidence="1" id="KW-0732">Signal</keyword>
<feature type="signal peptide" evidence="1">
    <location>
        <begin position="1"/>
        <end position="24"/>
    </location>
</feature>
<dbReference type="CDD" id="cd13641">
    <property type="entry name" value="PBP2_HisX_like"/>
    <property type="match status" value="1"/>
</dbReference>